<gene>
    <name evidence="2" type="ORF">LVJ94_04695</name>
</gene>
<keyword evidence="1" id="KW-0812">Transmembrane</keyword>
<protein>
    <submittedName>
        <fullName evidence="2">Uncharacterized protein</fullName>
    </submittedName>
</protein>
<organism evidence="2 3">
    <name type="scientific">Pendulispora rubella</name>
    <dbReference type="NCBI Taxonomy" id="2741070"/>
    <lineage>
        <taxon>Bacteria</taxon>
        <taxon>Pseudomonadati</taxon>
        <taxon>Myxococcota</taxon>
        <taxon>Myxococcia</taxon>
        <taxon>Myxococcales</taxon>
        <taxon>Sorangiineae</taxon>
        <taxon>Pendulisporaceae</taxon>
        <taxon>Pendulispora</taxon>
    </lineage>
</organism>
<keyword evidence="1" id="KW-0472">Membrane</keyword>
<name>A0ABZ2L6Z1_9BACT</name>
<sequence length="266" mass="29001">MSDLNVRGARVVLRQRQFIDVVDLAVRFVALHGKPYAWLSLMVVLPSFLVTWAIGQGVDWAWAWVAVLGLLPLAGAPFTVLASRLMFTEQVRLREVLLVTLHSLPRLVLARILQTLAVGAALVVLVLPAIWAQALLLFLPEVILLEQSAFFSAVTRAGRIAHAQVGNVALAVILLALFVGGTPFLADAAGRMVLDNLLEVRPPDPLTVAGGSALSLFGLWAALPFVTTIRFLFYIDLRTRTEGWDIQTRFAAIAARSHQQEQGVSV</sequence>
<dbReference type="EMBL" id="CP089983">
    <property type="protein sequence ID" value="WXB06542.1"/>
    <property type="molecule type" value="Genomic_DNA"/>
</dbReference>
<proteinExistence type="predicted"/>
<feature type="transmembrane region" description="Helical" evidence="1">
    <location>
        <begin position="61"/>
        <end position="87"/>
    </location>
</feature>
<feature type="transmembrane region" description="Helical" evidence="1">
    <location>
        <begin position="167"/>
        <end position="186"/>
    </location>
</feature>
<accession>A0ABZ2L6Z1</accession>
<feature type="transmembrane region" description="Helical" evidence="1">
    <location>
        <begin position="108"/>
        <end position="131"/>
    </location>
</feature>
<feature type="transmembrane region" description="Helical" evidence="1">
    <location>
        <begin position="206"/>
        <end position="233"/>
    </location>
</feature>
<evidence type="ECO:0000256" key="1">
    <source>
        <dbReference type="SAM" id="Phobius"/>
    </source>
</evidence>
<evidence type="ECO:0000313" key="2">
    <source>
        <dbReference type="EMBL" id="WXB06542.1"/>
    </source>
</evidence>
<dbReference type="Proteomes" id="UP001374803">
    <property type="component" value="Chromosome"/>
</dbReference>
<keyword evidence="3" id="KW-1185">Reference proteome</keyword>
<evidence type="ECO:0000313" key="3">
    <source>
        <dbReference type="Proteomes" id="UP001374803"/>
    </source>
</evidence>
<reference evidence="2" key="1">
    <citation type="submission" date="2021-12" db="EMBL/GenBank/DDBJ databases">
        <title>Discovery of the Pendulisporaceae a myxobacterial family with distinct sporulation behavior and unique specialized metabolism.</title>
        <authorList>
            <person name="Garcia R."/>
            <person name="Popoff A."/>
            <person name="Bader C.D."/>
            <person name="Loehr J."/>
            <person name="Walesch S."/>
            <person name="Walt C."/>
            <person name="Boldt J."/>
            <person name="Bunk B."/>
            <person name="Haeckl F.J.F.P.J."/>
            <person name="Gunesch A.P."/>
            <person name="Birkelbach J."/>
            <person name="Nuebel U."/>
            <person name="Pietschmann T."/>
            <person name="Bach T."/>
            <person name="Mueller R."/>
        </authorList>
    </citation>
    <scope>NUCLEOTIDE SEQUENCE</scope>
    <source>
        <strain evidence="2">MSr11367</strain>
    </source>
</reference>
<feature type="transmembrane region" description="Helical" evidence="1">
    <location>
        <begin position="137"/>
        <end position="155"/>
    </location>
</feature>
<dbReference type="RefSeq" id="WP_394836191.1">
    <property type="nucleotide sequence ID" value="NZ_CP089929.1"/>
</dbReference>
<keyword evidence="1" id="KW-1133">Transmembrane helix</keyword>
<feature type="transmembrane region" description="Helical" evidence="1">
    <location>
        <begin position="36"/>
        <end position="55"/>
    </location>
</feature>